<keyword evidence="5 8" id="KW-0472">Membrane</keyword>
<dbReference type="InterPro" id="IPR026015">
    <property type="entry name" value="ATP_synth_OSCP/delta_N_sf"/>
</dbReference>
<comment type="caution">
    <text evidence="9">The sequence shown here is derived from an EMBL/GenBank/DDBJ whole genome shotgun (WGS) entry which is preliminary data.</text>
</comment>
<evidence type="ECO:0000256" key="8">
    <source>
        <dbReference type="HAMAP-Rule" id="MF_01416"/>
    </source>
</evidence>
<comment type="function">
    <text evidence="8">This protein is part of the stalk that links CF(0) to CF(1). It either transmits conformational changes from CF(0) to CF(1) or is implicated in proton conduction.</text>
</comment>
<evidence type="ECO:0000256" key="1">
    <source>
        <dbReference type="ARBA" id="ARBA00004370"/>
    </source>
</evidence>
<keyword evidence="2 8" id="KW-0813">Transport</keyword>
<keyword evidence="10" id="KW-1185">Reference proteome</keyword>
<evidence type="ECO:0000256" key="2">
    <source>
        <dbReference type="ARBA" id="ARBA00022448"/>
    </source>
</evidence>
<evidence type="ECO:0000256" key="6">
    <source>
        <dbReference type="ARBA" id="ARBA00023196"/>
    </source>
</evidence>
<evidence type="ECO:0000313" key="9">
    <source>
        <dbReference type="EMBL" id="MBO0476315.1"/>
    </source>
</evidence>
<evidence type="ECO:0000256" key="5">
    <source>
        <dbReference type="ARBA" id="ARBA00023136"/>
    </source>
</evidence>
<gene>
    <name evidence="8" type="primary">atpH</name>
    <name evidence="9" type="ORF">DOK76_04480</name>
</gene>
<dbReference type="Pfam" id="PF00213">
    <property type="entry name" value="OSCP"/>
    <property type="match status" value="1"/>
</dbReference>
<dbReference type="NCBIfam" id="TIGR01145">
    <property type="entry name" value="ATP_synt_delta"/>
    <property type="match status" value="1"/>
</dbReference>
<evidence type="ECO:0000256" key="3">
    <source>
        <dbReference type="ARBA" id="ARBA00022781"/>
    </source>
</evidence>
<evidence type="ECO:0000256" key="7">
    <source>
        <dbReference type="ARBA" id="ARBA00023310"/>
    </source>
</evidence>
<sequence>MNRKYTVAKTYGKALFSEAVQLNSLSEIYQEMLQLREVYHQVPDLGNILTDDRLSVYEKVSIIKDLENSFSDEVAKFIHTVYDYGRMDEMLEIIDEFEHLYYEQYGIVVVDVTTAVALNMDQRHDLESRLAKQFHANKVVIRPKLNPAIMGGMIIESEHRVIDQSVRSELAEIHSTLLK</sequence>
<evidence type="ECO:0000256" key="4">
    <source>
        <dbReference type="ARBA" id="ARBA00023065"/>
    </source>
</evidence>
<organism evidence="9 10">
    <name type="scientific">Candidatus Vagococcus giribetii</name>
    <dbReference type="NCBI Taxonomy" id="2230876"/>
    <lineage>
        <taxon>Bacteria</taxon>
        <taxon>Bacillati</taxon>
        <taxon>Bacillota</taxon>
        <taxon>Bacilli</taxon>
        <taxon>Lactobacillales</taxon>
        <taxon>Enterococcaceae</taxon>
        <taxon>Vagococcus</taxon>
    </lineage>
</organism>
<protein>
    <recommendedName>
        <fullName evidence="8">ATP synthase subunit delta</fullName>
    </recommendedName>
    <alternativeName>
        <fullName evidence="8">ATP synthase F(1) sector subunit delta</fullName>
    </alternativeName>
    <alternativeName>
        <fullName evidence="8">F-type ATPase subunit delta</fullName>
        <shortName evidence="8">F-ATPase subunit delta</shortName>
    </alternativeName>
</protein>
<dbReference type="HAMAP" id="MF_01416">
    <property type="entry name" value="ATP_synth_delta_bact"/>
    <property type="match status" value="1"/>
</dbReference>
<proteinExistence type="inferred from homology"/>
<keyword evidence="7 8" id="KW-0066">ATP synthesis</keyword>
<dbReference type="InterPro" id="IPR000711">
    <property type="entry name" value="ATPase_OSCP/dsu"/>
</dbReference>
<keyword evidence="4 8" id="KW-0406">Ion transport</keyword>
<evidence type="ECO:0000313" key="10">
    <source>
        <dbReference type="Proteomes" id="UP000664857"/>
    </source>
</evidence>
<dbReference type="InterPro" id="IPR020781">
    <property type="entry name" value="ATPase_OSCP/d_CS"/>
</dbReference>
<dbReference type="SUPFAM" id="SSF47928">
    <property type="entry name" value="N-terminal domain of the delta subunit of the F1F0-ATP synthase"/>
    <property type="match status" value="1"/>
</dbReference>
<dbReference type="PANTHER" id="PTHR11910">
    <property type="entry name" value="ATP SYNTHASE DELTA CHAIN"/>
    <property type="match status" value="1"/>
</dbReference>
<dbReference type="PROSITE" id="PS00389">
    <property type="entry name" value="ATPASE_DELTA"/>
    <property type="match status" value="1"/>
</dbReference>
<keyword evidence="6 8" id="KW-0139">CF(1)</keyword>
<keyword evidence="8" id="KW-1003">Cell membrane</keyword>
<reference evidence="9 10" key="1">
    <citation type="submission" date="2021-03" db="EMBL/GenBank/DDBJ databases">
        <title>Enterococcal diversity collection.</title>
        <authorList>
            <person name="Gilmore M.S."/>
            <person name="Schwartzman J."/>
            <person name="Van Tyne D."/>
            <person name="Martin M."/>
            <person name="Earl A.M."/>
            <person name="Manson A.L."/>
            <person name="Straub T."/>
            <person name="Salamzade R."/>
            <person name="Saavedra J."/>
            <person name="Lebreton F."/>
            <person name="Prichula J."/>
            <person name="Schaufler K."/>
            <person name="Gaca A."/>
            <person name="Sgardioli B."/>
            <person name="Wagenaar J."/>
            <person name="Strong T."/>
        </authorList>
    </citation>
    <scope>NUCLEOTIDE SEQUENCE [LARGE SCALE GENOMIC DNA]</scope>
    <source>
        <strain evidence="9 10">DIV0080</strain>
    </source>
</reference>
<dbReference type="Proteomes" id="UP000664857">
    <property type="component" value="Unassembled WGS sequence"/>
</dbReference>
<dbReference type="EMBL" id="JAFLVX010000014">
    <property type="protein sequence ID" value="MBO0476315.1"/>
    <property type="molecule type" value="Genomic_DNA"/>
</dbReference>
<accession>A0ABS3HSK7</accession>
<dbReference type="PRINTS" id="PR00125">
    <property type="entry name" value="ATPASEDELTA"/>
</dbReference>
<name>A0ABS3HSK7_9ENTE</name>
<comment type="subcellular location">
    <subcellularLocation>
        <location evidence="8">Cell membrane</location>
        <topology evidence="8">Peripheral membrane protein</topology>
    </subcellularLocation>
    <subcellularLocation>
        <location evidence="1">Membrane</location>
    </subcellularLocation>
</comment>
<keyword evidence="3 8" id="KW-0375">Hydrogen ion transport</keyword>
<comment type="function">
    <text evidence="8">F(1)F(0) ATP synthase produces ATP from ADP in the presence of a proton or sodium gradient. F-type ATPases consist of two structural domains, F(1) containing the extramembraneous catalytic core and F(0) containing the membrane proton channel, linked together by a central stalk and a peripheral stalk. During catalysis, ATP synthesis in the catalytic domain of F(1) is coupled via a rotary mechanism of the central stalk subunits to proton translocation.</text>
</comment>
<comment type="similarity">
    <text evidence="8">Belongs to the ATPase delta chain family.</text>
</comment>
<dbReference type="Gene3D" id="1.10.520.20">
    <property type="entry name" value="N-terminal domain of the delta subunit of the F1F0-ATP synthase"/>
    <property type="match status" value="1"/>
</dbReference>
<dbReference type="RefSeq" id="WP_206965278.1">
    <property type="nucleotide sequence ID" value="NZ_JAFLVX010000014.1"/>
</dbReference>